<dbReference type="InterPro" id="IPR026720">
    <property type="entry name" value="CFAP91"/>
</dbReference>
<protein>
    <submittedName>
        <fullName evidence="2">Protein MAATS1</fullName>
    </submittedName>
</protein>
<keyword evidence="3" id="KW-1185">Reference proteome</keyword>
<feature type="compositionally biased region" description="Low complexity" evidence="1">
    <location>
        <begin position="279"/>
        <end position="313"/>
    </location>
</feature>
<feature type="region of interest" description="Disordered" evidence="1">
    <location>
        <begin position="276"/>
        <end position="325"/>
    </location>
</feature>
<sequence>IQIRNEIDKNMTEILGLKLMYDMDPNCQRLEESQLQKLMAMKKNTDADDTRDTPVEEVVGHLEGETLAKMIDFLDKEMVRLIDERKIHALILLAERERKLKEAAEGGKRFQEEETRRANDEIFKQVTGIHQSTVDLYLEDIFLESCDRAADDQSRIYVQRLATTLNDALYSARQAMTEFEQEELAADLVSSFMIPELHRLYHNSRVDAAGARFTKASEQVVDAVFSAHPIAKQIMDELEPVVDEHIVRGVAAVDGGTKIMDEIIAEAVCVALLGTQPEQSSGSQDTSSTTKSQTESTPTTDTTKTDSSSTKHTTTSDKKSDDLPQTASLVFRPTYGQAQLSFHITSIPVLDEQTDEKQDVDGPEQEEEDEDVVVLEADGEEEEDDEADEDEEIAPPELPKMTFCVDDLVVRSLAAKSIQVTYDTEPGQKSEAVYTGASQTVDQLFEEVKRTVITPRLDDSASDATLSDDTDD</sequence>
<dbReference type="PANTHER" id="PTHR22455:SF10">
    <property type="entry name" value="CILIA- AND FLAGELLA-ASSOCIATED PROTEIN 91"/>
    <property type="match status" value="1"/>
</dbReference>
<feature type="non-terminal residue" evidence="2">
    <location>
        <position position="1"/>
    </location>
</feature>
<evidence type="ECO:0000313" key="3">
    <source>
        <dbReference type="Proteomes" id="UP000094527"/>
    </source>
</evidence>
<reference evidence="2 3" key="1">
    <citation type="journal article" date="2016" name="Genome Biol. Evol.">
        <title>Gene Family Evolution Reflects Adaptation to Soil Environmental Stressors in the Genome of the Collembolan Orchesella cincta.</title>
        <authorList>
            <person name="Faddeeva-Vakhrusheva A."/>
            <person name="Derks M.F."/>
            <person name="Anvar S.Y."/>
            <person name="Agamennone V."/>
            <person name="Suring W."/>
            <person name="Smit S."/>
            <person name="van Straalen N.M."/>
            <person name="Roelofs D."/>
        </authorList>
    </citation>
    <scope>NUCLEOTIDE SEQUENCE [LARGE SCALE GENOMIC DNA]</scope>
    <source>
        <tissue evidence="2">Mixed pool</tissue>
    </source>
</reference>
<accession>A0A1D2NN02</accession>
<dbReference type="Proteomes" id="UP000094527">
    <property type="component" value="Unassembled WGS sequence"/>
</dbReference>
<feature type="compositionally biased region" description="Acidic residues" evidence="1">
    <location>
        <begin position="361"/>
        <end position="394"/>
    </location>
</feature>
<name>A0A1D2NN02_ORCCI</name>
<dbReference type="PANTHER" id="PTHR22455">
    <property type="entry name" value="CILIA- AND FLAGELLA-ASSOCIATED PROTEIN 91"/>
    <property type="match status" value="1"/>
</dbReference>
<dbReference type="AlphaFoldDB" id="A0A1D2NN02"/>
<organism evidence="2 3">
    <name type="scientific">Orchesella cincta</name>
    <name type="common">Springtail</name>
    <name type="synonym">Podura cincta</name>
    <dbReference type="NCBI Taxonomy" id="48709"/>
    <lineage>
        <taxon>Eukaryota</taxon>
        <taxon>Metazoa</taxon>
        <taxon>Ecdysozoa</taxon>
        <taxon>Arthropoda</taxon>
        <taxon>Hexapoda</taxon>
        <taxon>Collembola</taxon>
        <taxon>Entomobryomorpha</taxon>
        <taxon>Entomobryoidea</taxon>
        <taxon>Orchesellidae</taxon>
        <taxon>Orchesellinae</taxon>
        <taxon>Orchesella</taxon>
    </lineage>
</organism>
<comment type="caution">
    <text evidence="2">The sequence shown here is derived from an EMBL/GenBank/DDBJ whole genome shotgun (WGS) entry which is preliminary data.</text>
</comment>
<feature type="region of interest" description="Disordered" evidence="1">
    <location>
        <begin position="347"/>
        <end position="400"/>
    </location>
</feature>
<evidence type="ECO:0000313" key="2">
    <source>
        <dbReference type="EMBL" id="ODN06663.1"/>
    </source>
</evidence>
<dbReference type="STRING" id="48709.A0A1D2NN02"/>
<evidence type="ECO:0000256" key="1">
    <source>
        <dbReference type="SAM" id="MobiDB-lite"/>
    </source>
</evidence>
<dbReference type="EMBL" id="LJIJ01000001">
    <property type="protein sequence ID" value="ODN06663.1"/>
    <property type="molecule type" value="Genomic_DNA"/>
</dbReference>
<proteinExistence type="predicted"/>
<gene>
    <name evidence="2" type="ORF">Ocin01_00012</name>
</gene>